<sequence length="145" mass="16448">MNVLRYLRVWASHALTSPGLLVEDEISDYRKMTAEIDKDKKDYYTYQLKSAKSMQIVLKGIDSCVDPFEPMFRAELEPSNTKFILFMMPNTCYIENYCGGAPQTDRASSMPQLSGIWAHKNVLQVANSLRCVWGLHGTANCNADK</sequence>
<dbReference type="OrthoDB" id="8050225at2759"/>
<keyword evidence="2" id="KW-1185">Reference proteome</keyword>
<evidence type="ECO:0000313" key="2">
    <source>
        <dbReference type="Proteomes" id="UP000299102"/>
    </source>
</evidence>
<reference evidence="1 2" key="1">
    <citation type="journal article" date="2019" name="Commun. Biol.">
        <title>The bagworm genome reveals a unique fibroin gene that provides high tensile strength.</title>
        <authorList>
            <person name="Kono N."/>
            <person name="Nakamura H."/>
            <person name="Ohtoshi R."/>
            <person name="Tomita M."/>
            <person name="Numata K."/>
            <person name="Arakawa K."/>
        </authorList>
    </citation>
    <scope>NUCLEOTIDE SEQUENCE [LARGE SCALE GENOMIC DNA]</scope>
</reference>
<accession>A0A4C1SGI0</accession>
<comment type="caution">
    <text evidence="1">The sequence shown here is derived from an EMBL/GenBank/DDBJ whole genome shotgun (WGS) entry which is preliminary data.</text>
</comment>
<protein>
    <submittedName>
        <fullName evidence="1">Uncharacterized protein</fullName>
    </submittedName>
</protein>
<organism evidence="1 2">
    <name type="scientific">Eumeta variegata</name>
    <name type="common">Bagworm moth</name>
    <name type="synonym">Eumeta japonica</name>
    <dbReference type="NCBI Taxonomy" id="151549"/>
    <lineage>
        <taxon>Eukaryota</taxon>
        <taxon>Metazoa</taxon>
        <taxon>Ecdysozoa</taxon>
        <taxon>Arthropoda</taxon>
        <taxon>Hexapoda</taxon>
        <taxon>Insecta</taxon>
        <taxon>Pterygota</taxon>
        <taxon>Neoptera</taxon>
        <taxon>Endopterygota</taxon>
        <taxon>Lepidoptera</taxon>
        <taxon>Glossata</taxon>
        <taxon>Ditrysia</taxon>
        <taxon>Tineoidea</taxon>
        <taxon>Psychidae</taxon>
        <taxon>Oiketicinae</taxon>
        <taxon>Eumeta</taxon>
    </lineage>
</organism>
<gene>
    <name evidence="1" type="ORF">EVAR_101691_1</name>
</gene>
<evidence type="ECO:0000313" key="1">
    <source>
        <dbReference type="EMBL" id="GBP01195.1"/>
    </source>
</evidence>
<dbReference type="Proteomes" id="UP000299102">
    <property type="component" value="Unassembled WGS sequence"/>
</dbReference>
<dbReference type="AlphaFoldDB" id="A0A4C1SGI0"/>
<proteinExistence type="predicted"/>
<name>A0A4C1SGI0_EUMVA</name>
<dbReference type="EMBL" id="BGZK01003432">
    <property type="protein sequence ID" value="GBP01195.1"/>
    <property type="molecule type" value="Genomic_DNA"/>
</dbReference>